<dbReference type="SUPFAM" id="SSF47413">
    <property type="entry name" value="lambda repressor-like DNA-binding domains"/>
    <property type="match status" value="1"/>
</dbReference>
<dbReference type="InterPro" id="IPR010982">
    <property type="entry name" value="Lambda_DNA-bd_dom_sf"/>
</dbReference>
<accession>A0ABW4IY30</accession>
<comment type="caution">
    <text evidence="4">The sequence shown here is derived from an EMBL/GenBank/DDBJ whole genome shotgun (WGS) entry which is preliminary data.</text>
</comment>
<evidence type="ECO:0000259" key="3">
    <source>
        <dbReference type="PROSITE" id="PS50943"/>
    </source>
</evidence>
<dbReference type="SMART" id="SM00530">
    <property type="entry name" value="HTH_XRE"/>
    <property type="match status" value="1"/>
</dbReference>
<protein>
    <submittedName>
        <fullName evidence="4">Helix-turn-helix domain-containing protein</fullName>
    </submittedName>
</protein>
<dbReference type="Gene3D" id="1.10.101.10">
    <property type="entry name" value="PGBD-like superfamily/PGBD"/>
    <property type="match status" value="1"/>
</dbReference>
<evidence type="ECO:0000256" key="1">
    <source>
        <dbReference type="SAM" id="MobiDB-lite"/>
    </source>
</evidence>
<dbReference type="SUPFAM" id="SSF47090">
    <property type="entry name" value="PGBD-like"/>
    <property type="match status" value="1"/>
</dbReference>
<sequence length="254" mass="26475">MRQLVVQLRRVKDHSGLSLEALAAKTGYSRSSWDRYLNGRAIPPQQAVAALARACDADPARLLALHEVAVEAGDDAGTGPRQAPAEETPGRAEDGGGDRGLPGRGRGRWALASVAAAAAIAAGLTALVVAAPWDDGGARDGRAVPVGASSAAAPGKGAFVFRAGKDYPCTVRRDKDGLLYAGYSRTRTDLIGSGSAQWAVVEAQCLLRHHGLSPGIADGAYGTHTERAVKRLQERSHLSVDGVIGEDTWGVLRK</sequence>
<feature type="domain" description="HTH cro/C1-type" evidence="3">
    <location>
        <begin position="8"/>
        <end position="62"/>
    </location>
</feature>
<keyword evidence="5" id="KW-1185">Reference proteome</keyword>
<dbReference type="PROSITE" id="PS50943">
    <property type="entry name" value="HTH_CROC1"/>
    <property type="match status" value="1"/>
</dbReference>
<name>A0ABW4IY30_9ACTN</name>
<feature type="compositionally biased region" description="Basic and acidic residues" evidence="1">
    <location>
        <begin position="88"/>
        <end position="97"/>
    </location>
</feature>
<dbReference type="InterPro" id="IPR036365">
    <property type="entry name" value="PGBD-like_sf"/>
</dbReference>
<keyword evidence="2" id="KW-0812">Transmembrane</keyword>
<dbReference type="InterPro" id="IPR002477">
    <property type="entry name" value="Peptidoglycan-bd-like"/>
</dbReference>
<keyword evidence="2" id="KW-0472">Membrane</keyword>
<evidence type="ECO:0000313" key="4">
    <source>
        <dbReference type="EMBL" id="MFD1661861.1"/>
    </source>
</evidence>
<dbReference type="RefSeq" id="WP_381088473.1">
    <property type="nucleotide sequence ID" value="NZ_JBHUDX010000084.1"/>
</dbReference>
<dbReference type="CDD" id="cd00093">
    <property type="entry name" value="HTH_XRE"/>
    <property type="match status" value="1"/>
</dbReference>
<dbReference type="Gene3D" id="1.10.260.40">
    <property type="entry name" value="lambda repressor-like DNA-binding domains"/>
    <property type="match status" value="1"/>
</dbReference>
<reference evidence="5" key="1">
    <citation type="journal article" date="2019" name="Int. J. Syst. Evol. Microbiol.">
        <title>The Global Catalogue of Microorganisms (GCM) 10K type strain sequencing project: providing services to taxonomists for standard genome sequencing and annotation.</title>
        <authorList>
            <consortium name="The Broad Institute Genomics Platform"/>
            <consortium name="The Broad Institute Genome Sequencing Center for Infectious Disease"/>
            <person name="Wu L."/>
            <person name="Ma J."/>
        </authorList>
    </citation>
    <scope>NUCLEOTIDE SEQUENCE [LARGE SCALE GENOMIC DNA]</scope>
    <source>
        <strain evidence="5">CGMCC 1.12470</strain>
    </source>
</reference>
<evidence type="ECO:0000256" key="2">
    <source>
        <dbReference type="SAM" id="Phobius"/>
    </source>
</evidence>
<dbReference type="Pfam" id="PF13560">
    <property type="entry name" value="HTH_31"/>
    <property type="match status" value="1"/>
</dbReference>
<dbReference type="InterPro" id="IPR036366">
    <property type="entry name" value="PGBDSf"/>
</dbReference>
<dbReference type="Proteomes" id="UP001597261">
    <property type="component" value="Unassembled WGS sequence"/>
</dbReference>
<evidence type="ECO:0000313" key="5">
    <source>
        <dbReference type="Proteomes" id="UP001597261"/>
    </source>
</evidence>
<feature type="transmembrane region" description="Helical" evidence="2">
    <location>
        <begin position="109"/>
        <end position="133"/>
    </location>
</feature>
<proteinExistence type="predicted"/>
<keyword evidence="2" id="KW-1133">Transmembrane helix</keyword>
<dbReference type="EMBL" id="JBHUDX010000084">
    <property type="protein sequence ID" value="MFD1661861.1"/>
    <property type="molecule type" value="Genomic_DNA"/>
</dbReference>
<dbReference type="InterPro" id="IPR001387">
    <property type="entry name" value="Cro/C1-type_HTH"/>
</dbReference>
<organism evidence="4 5">
    <name type="scientific">Streptomyces caeni</name>
    <dbReference type="NCBI Taxonomy" id="2307231"/>
    <lineage>
        <taxon>Bacteria</taxon>
        <taxon>Bacillati</taxon>
        <taxon>Actinomycetota</taxon>
        <taxon>Actinomycetes</taxon>
        <taxon>Kitasatosporales</taxon>
        <taxon>Streptomycetaceae</taxon>
        <taxon>Streptomyces</taxon>
    </lineage>
</organism>
<dbReference type="Pfam" id="PF01471">
    <property type="entry name" value="PG_binding_1"/>
    <property type="match status" value="1"/>
</dbReference>
<feature type="region of interest" description="Disordered" evidence="1">
    <location>
        <begin position="73"/>
        <end position="103"/>
    </location>
</feature>
<gene>
    <name evidence="4" type="ORF">ACFSL4_27650</name>
</gene>